<comment type="caution">
    <text evidence="2">The sequence shown here is derived from an EMBL/GenBank/DDBJ whole genome shotgun (WGS) entry which is preliminary data.</text>
</comment>
<evidence type="ECO:0000313" key="3">
    <source>
        <dbReference type="Proteomes" id="UP001151760"/>
    </source>
</evidence>
<sequence length="235" mass="26490">MQNATKNGVSNVSATSKDGLNEEHMEFDHKNYLRSGGDPIQDDIERDDKVEVVFDESVNLASKGITFLKTEEDQCWNSEIDLDLVALDSHLEVMDSLPDYTASNELVHYEDEYQRELQGDSQEDKLTTAMMLLARAITQKFYTPTNNRLCTSSTTRNQAVIQDGRVDIQTQNAGYGGNGNKNAGRQSRNQAFNARNGNDDNNQIIQRVPRTESTLGKENVQYYKCNEKGHYACDC</sequence>
<gene>
    <name evidence="2" type="ORF">Tco_0624199</name>
</gene>
<reference evidence="2" key="2">
    <citation type="submission" date="2022-01" db="EMBL/GenBank/DDBJ databases">
        <authorList>
            <person name="Yamashiro T."/>
            <person name="Shiraishi A."/>
            <person name="Satake H."/>
            <person name="Nakayama K."/>
        </authorList>
    </citation>
    <scope>NUCLEOTIDE SEQUENCE</scope>
</reference>
<dbReference type="EMBL" id="BQNB010008544">
    <property type="protein sequence ID" value="GJS50837.1"/>
    <property type="molecule type" value="Genomic_DNA"/>
</dbReference>
<reference evidence="2" key="1">
    <citation type="journal article" date="2022" name="Int. J. Mol. Sci.">
        <title>Draft Genome of Tanacetum Coccineum: Genomic Comparison of Closely Related Tanacetum-Family Plants.</title>
        <authorList>
            <person name="Yamashiro T."/>
            <person name="Shiraishi A."/>
            <person name="Nakayama K."/>
            <person name="Satake H."/>
        </authorList>
    </citation>
    <scope>NUCLEOTIDE SEQUENCE</scope>
</reference>
<evidence type="ECO:0000256" key="1">
    <source>
        <dbReference type="SAM" id="MobiDB-lite"/>
    </source>
</evidence>
<protein>
    <recommendedName>
        <fullName evidence="4">CCHC-type domain-containing protein</fullName>
    </recommendedName>
</protein>
<keyword evidence="3" id="KW-1185">Reference proteome</keyword>
<accession>A0ABQ4WD59</accession>
<organism evidence="2 3">
    <name type="scientific">Tanacetum coccineum</name>
    <dbReference type="NCBI Taxonomy" id="301880"/>
    <lineage>
        <taxon>Eukaryota</taxon>
        <taxon>Viridiplantae</taxon>
        <taxon>Streptophyta</taxon>
        <taxon>Embryophyta</taxon>
        <taxon>Tracheophyta</taxon>
        <taxon>Spermatophyta</taxon>
        <taxon>Magnoliopsida</taxon>
        <taxon>eudicotyledons</taxon>
        <taxon>Gunneridae</taxon>
        <taxon>Pentapetalae</taxon>
        <taxon>asterids</taxon>
        <taxon>campanulids</taxon>
        <taxon>Asterales</taxon>
        <taxon>Asteraceae</taxon>
        <taxon>Asteroideae</taxon>
        <taxon>Anthemideae</taxon>
        <taxon>Anthemidinae</taxon>
        <taxon>Tanacetum</taxon>
    </lineage>
</organism>
<dbReference type="Proteomes" id="UP001151760">
    <property type="component" value="Unassembled WGS sequence"/>
</dbReference>
<name>A0ABQ4WD59_9ASTR</name>
<proteinExistence type="predicted"/>
<evidence type="ECO:0000313" key="2">
    <source>
        <dbReference type="EMBL" id="GJS50837.1"/>
    </source>
</evidence>
<feature type="region of interest" description="Disordered" evidence="1">
    <location>
        <begin position="1"/>
        <end position="21"/>
    </location>
</feature>
<feature type="compositionally biased region" description="Polar residues" evidence="1">
    <location>
        <begin position="1"/>
        <end position="18"/>
    </location>
</feature>
<evidence type="ECO:0008006" key="4">
    <source>
        <dbReference type="Google" id="ProtNLM"/>
    </source>
</evidence>